<dbReference type="EMBL" id="CAUDLI010000010">
    <property type="protein sequence ID" value="CAJ0897092.1"/>
    <property type="molecule type" value="Genomic_DNA"/>
</dbReference>
<feature type="region of interest" description="Disordered" evidence="1">
    <location>
        <begin position="1"/>
        <end position="34"/>
    </location>
</feature>
<dbReference type="PANTHER" id="PTHR38595:SF1">
    <property type="entry name" value="TYPE VI SECRETION SYSTEM COMPONENT TSSE1"/>
    <property type="match status" value="1"/>
</dbReference>
<evidence type="ECO:0000313" key="4">
    <source>
        <dbReference type="EMBL" id="CAJ0897092.1"/>
    </source>
</evidence>
<dbReference type="Pfam" id="PF04965">
    <property type="entry name" value="GPW_gp25"/>
    <property type="match status" value="1"/>
</dbReference>
<feature type="domain" description="IraD/Gp25-like" evidence="2">
    <location>
        <begin position="43"/>
        <end position="147"/>
    </location>
</feature>
<dbReference type="Proteomes" id="UP001189792">
    <property type="component" value="Unassembled WGS sequence"/>
</dbReference>
<organism evidence="3 6">
    <name type="scientific">Ralstonia flatus</name>
    <dbReference type="NCBI Taxonomy" id="3058601"/>
    <lineage>
        <taxon>Bacteria</taxon>
        <taxon>Pseudomonadati</taxon>
        <taxon>Pseudomonadota</taxon>
        <taxon>Betaproteobacteria</taxon>
        <taxon>Burkholderiales</taxon>
        <taxon>Burkholderiaceae</taxon>
        <taxon>Ralstonia</taxon>
    </lineage>
</organism>
<evidence type="ECO:0000256" key="1">
    <source>
        <dbReference type="SAM" id="MobiDB-lite"/>
    </source>
</evidence>
<dbReference type="InterPro" id="IPR017737">
    <property type="entry name" value="TssE1-like"/>
</dbReference>
<sequence>MSEYRAPRRPNAQLLPTLFDRLRDDAPPRQTEGPEEYTMKRTQMREIIQRDLTYLLNTTNREDEIERVQYPEAAASAINYGVPPVAGSYMSGHKWADIVKIVRRAILDFEPRLIPGSLEVNPLRKEDAPMRYNMLVFEISGLIHMDPYPMAFSAQSSLDLETGRINVRSIHAN</sequence>
<evidence type="ECO:0000259" key="2">
    <source>
        <dbReference type="Pfam" id="PF04965"/>
    </source>
</evidence>
<dbReference type="EMBL" id="CAUDKO010000012">
    <property type="protein sequence ID" value="CAJ0890541.1"/>
    <property type="molecule type" value="Genomic_DNA"/>
</dbReference>
<dbReference type="NCBIfam" id="TIGR03357">
    <property type="entry name" value="VI_zyme"/>
    <property type="match status" value="1"/>
</dbReference>
<protein>
    <recommendedName>
        <fullName evidence="2">IraD/Gp25-like domain-containing protein</fullName>
    </recommendedName>
</protein>
<dbReference type="AlphaFoldDB" id="A0AAD2F6V3"/>
<keyword evidence="5" id="KW-1185">Reference proteome</keyword>
<comment type="caution">
    <text evidence="3">The sequence shown here is derived from an EMBL/GenBank/DDBJ whole genome shotgun (WGS) entry which is preliminary data.</text>
</comment>
<proteinExistence type="predicted"/>
<dbReference type="SUPFAM" id="SSF160719">
    <property type="entry name" value="gpW/gp25-like"/>
    <property type="match status" value="1"/>
</dbReference>
<dbReference type="RefSeq" id="WP_206273796.1">
    <property type="nucleotide sequence ID" value="NZ_CAUDKO010000012.1"/>
</dbReference>
<accession>A0AAD2F6V3</accession>
<gene>
    <name evidence="4" type="ORF">R77564_04062</name>
    <name evidence="3" type="ORF">R77567_04196</name>
</gene>
<dbReference type="InterPro" id="IPR053176">
    <property type="entry name" value="T6SS_TssE1-like"/>
</dbReference>
<evidence type="ECO:0000313" key="3">
    <source>
        <dbReference type="EMBL" id="CAJ0890541.1"/>
    </source>
</evidence>
<dbReference type="InterPro" id="IPR007048">
    <property type="entry name" value="IraD/Gp25-like"/>
</dbReference>
<evidence type="ECO:0000313" key="5">
    <source>
        <dbReference type="Proteomes" id="UP001189792"/>
    </source>
</evidence>
<name>A0AAD2F6V3_9RALS</name>
<reference evidence="3 5" key="1">
    <citation type="submission" date="2023-07" db="EMBL/GenBank/DDBJ databases">
        <authorList>
            <person name="Peeters C."/>
        </authorList>
    </citation>
    <scope>NUCLEOTIDE SEQUENCE</scope>
    <source>
        <strain evidence="4 5">LMG 32965</strain>
        <strain evidence="3">R-77567</strain>
    </source>
</reference>
<dbReference type="Proteomes" id="UP001190491">
    <property type="component" value="Unassembled WGS sequence"/>
</dbReference>
<dbReference type="PANTHER" id="PTHR38595">
    <property type="entry name" value="CYTOPLASMIC PROTEIN-RELATED"/>
    <property type="match status" value="1"/>
</dbReference>
<evidence type="ECO:0000313" key="6">
    <source>
        <dbReference type="Proteomes" id="UP001190491"/>
    </source>
</evidence>